<evidence type="ECO:0000256" key="4">
    <source>
        <dbReference type="ARBA" id="ARBA00022449"/>
    </source>
</evidence>
<dbReference type="InterPro" id="IPR003148">
    <property type="entry name" value="RCK_N"/>
</dbReference>
<evidence type="ECO:0000256" key="9">
    <source>
        <dbReference type="ARBA" id="ARBA00023065"/>
    </source>
</evidence>
<dbReference type="SUPFAM" id="SSF51735">
    <property type="entry name" value="NAD(P)-binding Rossmann-fold domains"/>
    <property type="match status" value="1"/>
</dbReference>
<organism evidence="14 15">
    <name type="scientific">Acinetobacter soli</name>
    <dbReference type="NCBI Taxonomy" id="487316"/>
    <lineage>
        <taxon>Bacteria</taxon>
        <taxon>Pseudomonadati</taxon>
        <taxon>Pseudomonadota</taxon>
        <taxon>Gammaproteobacteria</taxon>
        <taxon>Moraxellales</taxon>
        <taxon>Moraxellaceae</taxon>
        <taxon>Acinetobacter</taxon>
    </lineage>
</organism>
<dbReference type="KEGG" id="asol:BEN76_15110"/>
<evidence type="ECO:0000256" key="8">
    <source>
        <dbReference type="ARBA" id="ARBA00022989"/>
    </source>
</evidence>
<dbReference type="AlphaFoldDB" id="A0A1P8EM30"/>
<feature type="transmembrane region" description="Helical" evidence="12">
    <location>
        <begin position="177"/>
        <end position="198"/>
    </location>
</feature>
<dbReference type="Gene3D" id="1.20.1530.20">
    <property type="match status" value="1"/>
</dbReference>
<dbReference type="EMBL" id="CP016896">
    <property type="protein sequence ID" value="APV37255.1"/>
    <property type="molecule type" value="Genomic_DNA"/>
</dbReference>
<name>A0A1P8EM30_9GAMM</name>
<keyword evidence="10 12" id="KW-0472">Membrane</keyword>
<dbReference type="GO" id="GO:0012505">
    <property type="term" value="C:endomembrane system"/>
    <property type="evidence" value="ECO:0007669"/>
    <property type="project" value="UniProtKB-SubCell"/>
</dbReference>
<dbReference type="GO" id="GO:0015297">
    <property type="term" value="F:antiporter activity"/>
    <property type="evidence" value="ECO:0007669"/>
    <property type="project" value="UniProtKB-KW"/>
</dbReference>
<feature type="domain" description="RCK N-terminal" evidence="13">
    <location>
        <begin position="397"/>
        <end position="513"/>
    </location>
</feature>
<evidence type="ECO:0000256" key="1">
    <source>
        <dbReference type="ARBA" id="ARBA00004127"/>
    </source>
</evidence>
<evidence type="ECO:0000256" key="3">
    <source>
        <dbReference type="ARBA" id="ARBA00022448"/>
    </source>
</evidence>
<feature type="region of interest" description="Disordered" evidence="11">
    <location>
        <begin position="582"/>
        <end position="613"/>
    </location>
</feature>
<dbReference type="GO" id="GO:0005886">
    <property type="term" value="C:plasma membrane"/>
    <property type="evidence" value="ECO:0007669"/>
    <property type="project" value="TreeGrafter"/>
</dbReference>
<dbReference type="eggNOG" id="COG0475">
    <property type="taxonomic scope" value="Bacteria"/>
</dbReference>
<keyword evidence="5" id="KW-0633">Potassium transport</keyword>
<feature type="transmembrane region" description="Helical" evidence="12">
    <location>
        <begin position="232"/>
        <end position="249"/>
    </location>
</feature>
<evidence type="ECO:0000256" key="12">
    <source>
        <dbReference type="SAM" id="Phobius"/>
    </source>
</evidence>
<reference evidence="14 15" key="1">
    <citation type="submission" date="2016-08" db="EMBL/GenBank/DDBJ databases">
        <title>Complete genome sequence of Acinetobacter baylyi strain GFJ2.</title>
        <authorList>
            <person name="Tabata M."/>
            <person name="Kuboki S."/>
            <person name="Gibu N."/>
            <person name="Kinouchi Y."/>
            <person name="Vangnai A."/>
            <person name="Kasai D."/>
            <person name="Fukuda M."/>
        </authorList>
    </citation>
    <scope>NUCLEOTIDE SEQUENCE [LARGE SCALE GENOMIC DNA]</scope>
    <source>
        <strain evidence="14 15">GFJ2</strain>
    </source>
</reference>
<dbReference type="GO" id="GO:0006813">
    <property type="term" value="P:potassium ion transport"/>
    <property type="evidence" value="ECO:0007669"/>
    <property type="project" value="UniProtKB-KW"/>
</dbReference>
<dbReference type="Proteomes" id="UP000185674">
    <property type="component" value="Chromosome"/>
</dbReference>
<evidence type="ECO:0000313" key="14">
    <source>
        <dbReference type="EMBL" id="APV37255.1"/>
    </source>
</evidence>
<feature type="transmembrane region" description="Helical" evidence="12">
    <location>
        <begin position="322"/>
        <end position="340"/>
    </location>
</feature>
<sequence>MSLLLQITIFLGAALLLVPLGKRFGIATVIGYLLTGIVLGPHVLNVATDAKAIMHMAEFGVILLMFIIGLELRPQRLWQMRHSIFVMGSTQVILTGMVLMGLVFLVFKQSVTSSFVIGFALALSSTAFVLQLLAEKQQLNTTYGQQSFSILLFQDIAAIPLLAVIPLLTGSSTTHHGIAYFAAILATFSGLFLFSRFVMRPFFRFVAKSGATELITAVGLFVVLGVVQLMEILGISTTLGAFLTGVLLADSEFRHELEASIAPFKDLLLGLFFMTVGMTAQLTLMLHMPEIIIGSALALIVIKGVLLMGIARYFKYKWNNSLMLAACLAQGGEFAFVVLSVAQSEQVLTQAIVQPVVLIVTLSMVLTPLFYALIQHVVIPRLQQDSTPEFDEIPDQSPPMIIAGFGRFGQIIARNARINQIAFTAIDNNLQQIDFVRRYGGTLYYGDTTEPEILRAAGIEKAQVFVLAIDDVEDSMNAARHIRLNYPDIHLLVRARDRHHVHLLRDLGVRHIWRETYLSSLGMAHRALNLLGLSEQQASQNIQVFRDYDEQLLEQQQSIYHDEQKVFETHRNAMAELEHLFDSDQRHQDEYPEHNRENRHENHRIDVTQDDRH</sequence>
<dbReference type="PROSITE" id="PS51201">
    <property type="entry name" value="RCK_N"/>
    <property type="match status" value="1"/>
</dbReference>
<proteinExistence type="inferred from homology"/>
<dbReference type="InterPro" id="IPR004771">
    <property type="entry name" value="K/H_exchanger"/>
</dbReference>
<dbReference type="GO" id="GO:1902600">
    <property type="term" value="P:proton transmembrane transport"/>
    <property type="evidence" value="ECO:0007669"/>
    <property type="project" value="InterPro"/>
</dbReference>
<dbReference type="NCBIfam" id="TIGR00932">
    <property type="entry name" value="2a37"/>
    <property type="match status" value="1"/>
</dbReference>
<evidence type="ECO:0000256" key="6">
    <source>
        <dbReference type="ARBA" id="ARBA00022692"/>
    </source>
</evidence>
<keyword evidence="3" id="KW-0813">Transport</keyword>
<evidence type="ECO:0000313" key="15">
    <source>
        <dbReference type="Proteomes" id="UP000185674"/>
    </source>
</evidence>
<comment type="subcellular location">
    <subcellularLocation>
        <location evidence="1">Endomembrane system</location>
        <topology evidence="1">Multi-pass membrane protein</topology>
    </subcellularLocation>
</comment>
<dbReference type="FunFam" id="3.40.50.720:FF:000036">
    <property type="entry name" value="Glutathione-regulated potassium-efflux system protein KefB"/>
    <property type="match status" value="1"/>
</dbReference>
<feature type="transmembrane region" description="Helical" evidence="12">
    <location>
        <begin position="113"/>
        <end position="134"/>
    </location>
</feature>
<dbReference type="STRING" id="487316.BEN76_15110"/>
<comment type="similarity">
    <text evidence="2">Belongs to the monovalent cation:proton antiporter 2 (CPA2) transporter (TC 2.A.37) family.</text>
</comment>
<feature type="transmembrane region" description="Helical" evidence="12">
    <location>
        <begin position="352"/>
        <end position="374"/>
    </location>
</feature>
<feature type="transmembrane region" description="Helical" evidence="12">
    <location>
        <begin position="146"/>
        <end position="165"/>
    </location>
</feature>
<dbReference type="eggNOG" id="COG1226">
    <property type="taxonomic scope" value="Bacteria"/>
</dbReference>
<keyword evidence="9" id="KW-0406">Ion transport</keyword>
<gene>
    <name evidence="14" type="ORF">BEN76_15110</name>
</gene>
<feature type="transmembrane region" description="Helical" evidence="12">
    <location>
        <begin position="84"/>
        <end position="107"/>
    </location>
</feature>
<evidence type="ECO:0000259" key="13">
    <source>
        <dbReference type="PROSITE" id="PS51201"/>
    </source>
</evidence>
<evidence type="ECO:0000256" key="10">
    <source>
        <dbReference type="ARBA" id="ARBA00023136"/>
    </source>
</evidence>
<evidence type="ECO:0000256" key="2">
    <source>
        <dbReference type="ARBA" id="ARBA00005551"/>
    </source>
</evidence>
<feature type="transmembrane region" description="Helical" evidence="12">
    <location>
        <begin position="291"/>
        <end position="310"/>
    </location>
</feature>
<feature type="transmembrane region" description="Helical" evidence="12">
    <location>
        <begin position="52"/>
        <end position="72"/>
    </location>
</feature>
<evidence type="ECO:0000256" key="5">
    <source>
        <dbReference type="ARBA" id="ARBA00022538"/>
    </source>
</evidence>
<dbReference type="InterPro" id="IPR036291">
    <property type="entry name" value="NAD(P)-bd_dom_sf"/>
</dbReference>
<dbReference type="InterPro" id="IPR038770">
    <property type="entry name" value="Na+/solute_symporter_sf"/>
</dbReference>
<keyword evidence="4" id="KW-0050">Antiport</keyword>
<dbReference type="PANTHER" id="PTHR46157">
    <property type="entry name" value="K(+) EFFLUX ANTIPORTER 3, CHLOROPLASTIC"/>
    <property type="match status" value="1"/>
</dbReference>
<evidence type="ECO:0000256" key="7">
    <source>
        <dbReference type="ARBA" id="ARBA00022958"/>
    </source>
</evidence>
<dbReference type="Pfam" id="PF02254">
    <property type="entry name" value="TrkA_N"/>
    <property type="match status" value="1"/>
</dbReference>
<dbReference type="Pfam" id="PF00999">
    <property type="entry name" value="Na_H_Exchanger"/>
    <property type="match status" value="1"/>
</dbReference>
<dbReference type="Gene3D" id="3.40.50.720">
    <property type="entry name" value="NAD(P)-binding Rossmann-like Domain"/>
    <property type="match status" value="1"/>
</dbReference>
<evidence type="ECO:0000256" key="11">
    <source>
        <dbReference type="SAM" id="MobiDB-lite"/>
    </source>
</evidence>
<keyword evidence="7" id="KW-0630">Potassium</keyword>
<feature type="transmembrane region" description="Helical" evidence="12">
    <location>
        <begin position="267"/>
        <end position="285"/>
    </location>
</feature>
<keyword evidence="8 12" id="KW-1133">Transmembrane helix</keyword>
<dbReference type="InterPro" id="IPR006153">
    <property type="entry name" value="Cation/H_exchanger_TM"/>
</dbReference>
<accession>A0A1P8EM30</accession>
<dbReference type="GO" id="GO:0008324">
    <property type="term" value="F:monoatomic cation transmembrane transporter activity"/>
    <property type="evidence" value="ECO:0007669"/>
    <property type="project" value="InterPro"/>
</dbReference>
<protein>
    <submittedName>
        <fullName evidence="14">Glutathione-regulated potassium-efflux system protein KefB</fullName>
    </submittedName>
</protein>
<keyword evidence="6 12" id="KW-0812">Transmembrane</keyword>
<dbReference type="PANTHER" id="PTHR46157:SF4">
    <property type="entry name" value="K(+) EFFLUX ANTIPORTER 3, CHLOROPLASTIC"/>
    <property type="match status" value="1"/>
</dbReference>
<dbReference type="RefSeq" id="WP_076033429.1">
    <property type="nucleotide sequence ID" value="NZ_CP016896.1"/>
</dbReference>